<keyword evidence="1" id="KW-1133">Transmembrane helix</keyword>
<keyword evidence="1" id="KW-0812">Transmembrane</keyword>
<dbReference type="EMBL" id="JAGGKC010000007">
    <property type="protein sequence ID" value="MBP1918648.1"/>
    <property type="molecule type" value="Genomic_DNA"/>
</dbReference>
<feature type="transmembrane region" description="Helical" evidence="1">
    <location>
        <begin position="7"/>
        <end position="29"/>
    </location>
</feature>
<comment type="caution">
    <text evidence="2">The sequence shown here is derived from an EMBL/GenBank/DDBJ whole genome shotgun (WGS) entry which is preliminary data.</text>
</comment>
<organism evidence="2 3">
    <name type="scientific">Youngiibacter multivorans</name>
    <dbReference type="NCBI Taxonomy" id="937251"/>
    <lineage>
        <taxon>Bacteria</taxon>
        <taxon>Bacillati</taxon>
        <taxon>Bacillota</taxon>
        <taxon>Clostridia</taxon>
        <taxon>Eubacteriales</taxon>
        <taxon>Clostridiaceae</taxon>
        <taxon>Youngiibacter</taxon>
    </lineage>
</organism>
<proteinExistence type="predicted"/>
<dbReference type="Proteomes" id="UP001519271">
    <property type="component" value="Unassembled WGS sequence"/>
</dbReference>
<protein>
    <submittedName>
        <fullName evidence="2">Uncharacterized protein</fullName>
    </submittedName>
</protein>
<evidence type="ECO:0000313" key="2">
    <source>
        <dbReference type="EMBL" id="MBP1918648.1"/>
    </source>
</evidence>
<keyword evidence="1" id="KW-0472">Membrane</keyword>
<dbReference type="RefSeq" id="WP_209458877.1">
    <property type="nucleotide sequence ID" value="NZ_JAGGKC010000007.1"/>
</dbReference>
<evidence type="ECO:0000313" key="3">
    <source>
        <dbReference type="Proteomes" id="UP001519271"/>
    </source>
</evidence>
<sequence>MARNRKILILSQVLAAVALVVSLSLVIILRLDRPVFIENYKDLRVYPTNGYYSADYLSLHYLANSTDQRNVIAVSFQGAEDLEVISYENSWPDKGQIVGRYTLRTVQLLVNGYTDTSKGHIRTLENAVILFSDGTEISVNLGRISIYAGSTDDKLKRMRTSSSSDGYSDMEYQAMEDITIKGLEAESLEIMTEVFDVRVNDLPLDRIEGTEILQGQRITLSARIRQDEFNYKAMSSFSLTPSLVFTGIDGAKQVEMLDPISKDVWNLDTWNAIRYLKARGEV</sequence>
<evidence type="ECO:0000256" key="1">
    <source>
        <dbReference type="SAM" id="Phobius"/>
    </source>
</evidence>
<accession>A0ABS4G274</accession>
<gene>
    <name evidence="2" type="ORF">J2Z34_001125</name>
</gene>
<name>A0ABS4G274_9CLOT</name>
<keyword evidence="3" id="KW-1185">Reference proteome</keyword>
<reference evidence="2 3" key="1">
    <citation type="submission" date="2021-03" db="EMBL/GenBank/DDBJ databases">
        <title>Genomic Encyclopedia of Type Strains, Phase IV (KMG-IV): sequencing the most valuable type-strain genomes for metagenomic binning, comparative biology and taxonomic classification.</title>
        <authorList>
            <person name="Goeker M."/>
        </authorList>
    </citation>
    <scope>NUCLEOTIDE SEQUENCE [LARGE SCALE GENOMIC DNA]</scope>
    <source>
        <strain evidence="2 3">DSM 6139</strain>
    </source>
</reference>